<organism evidence="2 3">
    <name type="scientific">Ignelater luminosus</name>
    <name type="common">Cucubano</name>
    <name type="synonym">Pyrophorus luminosus</name>
    <dbReference type="NCBI Taxonomy" id="2038154"/>
    <lineage>
        <taxon>Eukaryota</taxon>
        <taxon>Metazoa</taxon>
        <taxon>Ecdysozoa</taxon>
        <taxon>Arthropoda</taxon>
        <taxon>Hexapoda</taxon>
        <taxon>Insecta</taxon>
        <taxon>Pterygota</taxon>
        <taxon>Neoptera</taxon>
        <taxon>Endopterygota</taxon>
        <taxon>Coleoptera</taxon>
        <taxon>Polyphaga</taxon>
        <taxon>Elateriformia</taxon>
        <taxon>Elateroidea</taxon>
        <taxon>Elateridae</taxon>
        <taxon>Agrypninae</taxon>
        <taxon>Pyrophorini</taxon>
        <taxon>Ignelater</taxon>
    </lineage>
</organism>
<keyword evidence="1" id="KW-0812">Transmembrane</keyword>
<keyword evidence="1" id="KW-0472">Membrane</keyword>
<evidence type="ECO:0000313" key="2">
    <source>
        <dbReference type="EMBL" id="KAF2901324.1"/>
    </source>
</evidence>
<evidence type="ECO:0000256" key="1">
    <source>
        <dbReference type="SAM" id="Phobius"/>
    </source>
</evidence>
<dbReference type="Proteomes" id="UP000801492">
    <property type="component" value="Unassembled WGS sequence"/>
</dbReference>
<comment type="caution">
    <text evidence="2">The sequence shown here is derived from an EMBL/GenBank/DDBJ whole genome shotgun (WGS) entry which is preliminary data.</text>
</comment>
<evidence type="ECO:0000313" key="3">
    <source>
        <dbReference type="Proteomes" id="UP000801492"/>
    </source>
</evidence>
<gene>
    <name evidence="2" type="ORF">ILUMI_04867</name>
</gene>
<protein>
    <submittedName>
        <fullName evidence="2">Uncharacterized protein</fullName>
    </submittedName>
</protein>
<accession>A0A8K0DBN5</accession>
<sequence length="511" mass="59666">MPSIKNPEIYKGQQQIKLRNVVNRDGEIMKLLEDSESPNVDRFSIIPDQLRKQISKHPSLILNHEDIIHKIVKRVEHQIIDLYVYNNLQDKSRSPFTRATLKGVFMFHNDAMDYDEILKNNNKTISFIFGKYNKLPGNKVIWNILFLYILVKYHPVWKEYENKLKKEILYVCQNVISCTTLTPKLNPPIPENFEVCLRYIFNVAPKAFENTSSNVLGYVEGSKKFLELYSYLSGQNLNEMNEKLKIWNLWKYFCRNRVNKNLKLEILSQIQNHEVINDTIVLLSGNLNSESEHPSERVCKKFNVEPEVVIKLYNIFRKKSNPQLYDHVDFNAIHEAENNTPDVVIADNFNVELLKHISICETTCQSTVMCPVTKKYWKECSGKYEVNSESYVRLFKSFCLARSGVDVLLVFYSNRINFNNKDVTVCPLNIKTCLHTVLDKYSNVIEKYSVEDYLRICNKNCDKTNRLKIEKTYNASTCHQKGSFIFYCVGFSIFTAIALWLPSKVAVSMRN</sequence>
<dbReference type="AlphaFoldDB" id="A0A8K0DBN5"/>
<keyword evidence="3" id="KW-1185">Reference proteome</keyword>
<keyword evidence="1" id="KW-1133">Transmembrane helix</keyword>
<name>A0A8K0DBN5_IGNLU</name>
<reference evidence="2" key="1">
    <citation type="submission" date="2019-08" db="EMBL/GenBank/DDBJ databases">
        <title>The genome of the North American firefly Photinus pyralis.</title>
        <authorList>
            <consortium name="Photinus pyralis genome working group"/>
            <person name="Fallon T.R."/>
            <person name="Sander Lower S.E."/>
            <person name="Weng J.-K."/>
        </authorList>
    </citation>
    <scope>NUCLEOTIDE SEQUENCE</scope>
    <source>
        <strain evidence="2">TRF0915ILg1</strain>
        <tissue evidence="2">Whole body</tissue>
    </source>
</reference>
<feature type="transmembrane region" description="Helical" evidence="1">
    <location>
        <begin position="484"/>
        <end position="501"/>
    </location>
</feature>
<dbReference type="EMBL" id="VTPC01001715">
    <property type="protein sequence ID" value="KAF2901324.1"/>
    <property type="molecule type" value="Genomic_DNA"/>
</dbReference>
<proteinExistence type="predicted"/>
<dbReference type="OrthoDB" id="6738117at2759"/>